<protein>
    <submittedName>
        <fullName evidence="4">Ig-like domain repeat protein</fullName>
    </submittedName>
</protein>
<evidence type="ECO:0000313" key="5">
    <source>
        <dbReference type="Proteomes" id="UP001589776"/>
    </source>
</evidence>
<feature type="compositionally biased region" description="Polar residues" evidence="2">
    <location>
        <begin position="670"/>
        <end position="689"/>
    </location>
</feature>
<feature type="domain" description="SLH" evidence="3">
    <location>
        <begin position="848"/>
        <end position="911"/>
    </location>
</feature>
<dbReference type="EMBL" id="JBHLWN010000104">
    <property type="protein sequence ID" value="MFC0215827.1"/>
    <property type="molecule type" value="Genomic_DNA"/>
</dbReference>
<dbReference type="Pfam" id="PF09479">
    <property type="entry name" value="Flg_new"/>
    <property type="match status" value="1"/>
</dbReference>
<comment type="subcellular location">
    <subcellularLocation>
        <location evidence="1">Cell envelope</location>
    </subcellularLocation>
</comment>
<feature type="region of interest" description="Disordered" evidence="2">
    <location>
        <begin position="670"/>
        <end position="748"/>
    </location>
</feature>
<name>A0ABV6DT49_9BACL</name>
<dbReference type="Gene3D" id="2.60.40.4270">
    <property type="entry name" value="Listeria-Bacteroides repeat domain"/>
    <property type="match status" value="1"/>
</dbReference>
<dbReference type="PROSITE" id="PS51272">
    <property type="entry name" value="SLH"/>
    <property type="match status" value="3"/>
</dbReference>
<feature type="domain" description="SLH" evidence="3">
    <location>
        <begin position="782"/>
        <end position="845"/>
    </location>
</feature>
<dbReference type="InterPro" id="IPR013783">
    <property type="entry name" value="Ig-like_fold"/>
</dbReference>
<dbReference type="Pfam" id="PF00395">
    <property type="entry name" value="SLH"/>
    <property type="match status" value="3"/>
</dbReference>
<keyword evidence="5" id="KW-1185">Reference proteome</keyword>
<evidence type="ECO:0000256" key="1">
    <source>
        <dbReference type="ARBA" id="ARBA00004196"/>
    </source>
</evidence>
<feature type="compositionally biased region" description="Acidic residues" evidence="2">
    <location>
        <begin position="701"/>
        <end position="710"/>
    </location>
</feature>
<evidence type="ECO:0000259" key="3">
    <source>
        <dbReference type="PROSITE" id="PS51272"/>
    </source>
</evidence>
<dbReference type="Pfam" id="PF07581">
    <property type="entry name" value="Glug"/>
    <property type="match status" value="1"/>
</dbReference>
<evidence type="ECO:0000256" key="2">
    <source>
        <dbReference type="SAM" id="MobiDB-lite"/>
    </source>
</evidence>
<dbReference type="InterPro" id="IPR001119">
    <property type="entry name" value="SLH_dom"/>
</dbReference>
<dbReference type="InterPro" id="IPR051465">
    <property type="entry name" value="Cell_Envelope_Struct_Comp"/>
</dbReference>
<dbReference type="InterPro" id="IPR011493">
    <property type="entry name" value="GLUG"/>
</dbReference>
<accession>A0ABV6DT49</accession>
<proteinExistence type="predicted"/>
<sequence>MIGHTDKGLIENVHASGTVNGEDQVGGLVGFLERNAAINSSSANVTVTGQLHIGGLIGRFSSFTAVDASSASGNVEGSTNIGGLIGWLDGTKGVHDSYATGNVTGGGSIGGLIGENTAGPVEYAYATGDVIANRNNTGGLIPGGLIGHNGLGNVSKSYATGNIYVSNHDYIIAGGFIGRQGTSTIDNSYATGNVIYEGTATSTFMGGFIGGSGGSIVNAYSAGKVEGPGSSNYGFSDSGVTVTSSYFDTETSGMGSTGKGTPKTTEEMRTASTFVNWDFNNIWIIKEGQDYPRLRPYVRQYNVIYDGNNRTIGQPPTDSNTYPDGSSVTVLGNSGDLKRNNYIFAGWNTKADGTGTTYQAGDSFTMGPRHVKLYAKWEEPTHVAPALITTQPADRTVSVNDPVTLSVVATGSGTLSYEWYQASDQNRTEADTLLAGQTGSSLAVDTSELGAKYYFVLITHYDPSKTGITTATSPSRVAKVTVVSKAATTTAVASSLNPSVEGQQVTLTATVSNASNPLVPGTPTGTVTFKDGDAVLATAPLTVGKATYSTKDFSLGTHPITALYSGDGTFSTSTSSPLTQTVTDISSMPKASATTHVASNRNPSTLGENVWFTAVVSGTSGTPTGSVTFKNGGIVMGTADLTVGTATYQTNQLPAGSNIITVDYSGDSQYNASTSAPLDQTVTDNQPEQPGNPGDSSGGGSDDDSGEDDTPSPVTPTVPATPAAPVTSEQPPVSITPAAPQGSEEYQNPNDIFRSRVVNADSNVITGVESRTAEILRSGVKESPIQYDDVNQHWSLPSVEKLTKLGVLNGYPEGGFEPDDQITRAEFAAMIDRAFVDMASRQVTLNEEQFAEFNDINDHWSTNNLKKLVAVGVLTGYEDGTIRPEQTITRQEMALMITRVLNAYILNRDTSNVPFTDLGQAFGAEAIKKATALGIFTGKTAQTFDPNGGATRAESIQTIINTYSLSPAIKEALNSLN</sequence>
<evidence type="ECO:0000313" key="4">
    <source>
        <dbReference type="EMBL" id="MFC0215827.1"/>
    </source>
</evidence>
<dbReference type="Gene3D" id="2.60.40.10">
    <property type="entry name" value="Immunoglobulins"/>
    <property type="match status" value="3"/>
</dbReference>
<dbReference type="InterPro" id="IPR042229">
    <property type="entry name" value="Listeria/Bacterioides_rpt_sf"/>
</dbReference>
<dbReference type="PANTHER" id="PTHR43308:SF5">
    <property type="entry name" value="S-LAYER PROTEIN _ PEPTIDOGLYCAN ENDO-BETA-N-ACETYLGLUCOSAMINIDASE"/>
    <property type="match status" value="1"/>
</dbReference>
<organism evidence="4 5">
    <name type="scientific">Paenibacillus chartarius</name>
    <dbReference type="NCBI Taxonomy" id="747481"/>
    <lineage>
        <taxon>Bacteria</taxon>
        <taxon>Bacillati</taxon>
        <taxon>Bacillota</taxon>
        <taxon>Bacilli</taxon>
        <taxon>Bacillales</taxon>
        <taxon>Paenibacillaceae</taxon>
        <taxon>Paenibacillus</taxon>
    </lineage>
</organism>
<dbReference type="RefSeq" id="WP_377473394.1">
    <property type="nucleotide sequence ID" value="NZ_JBHLWN010000104.1"/>
</dbReference>
<comment type="caution">
    <text evidence="4">The sequence shown here is derived from an EMBL/GenBank/DDBJ whole genome shotgun (WGS) entry which is preliminary data.</text>
</comment>
<dbReference type="Proteomes" id="UP001589776">
    <property type="component" value="Unassembled WGS sequence"/>
</dbReference>
<dbReference type="PANTHER" id="PTHR43308">
    <property type="entry name" value="OUTER MEMBRANE PROTEIN ALPHA-RELATED"/>
    <property type="match status" value="1"/>
</dbReference>
<feature type="domain" description="SLH" evidence="3">
    <location>
        <begin position="912"/>
        <end position="973"/>
    </location>
</feature>
<feature type="compositionally biased region" description="Low complexity" evidence="2">
    <location>
        <begin position="711"/>
        <end position="728"/>
    </location>
</feature>
<reference evidence="4 5" key="1">
    <citation type="submission" date="2024-09" db="EMBL/GenBank/DDBJ databases">
        <authorList>
            <person name="Sun Q."/>
            <person name="Mori K."/>
        </authorList>
    </citation>
    <scope>NUCLEOTIDE SEQUENCE [LARGE SCALE GENOMIC DNA]</scope>
    <source>
        <strain evidence="4 5">CCM 7759</strain>
    </source>
</reference>
<gene>
    <name evidence="4" type="ORF">ACFFK0_25860</name>
</gene>
<dbReference type="InterPro" id="IPR036179">
    <property type="entry name" value="Ig-like_dom_sf"/>
</dbReference>
<dbReference type="InterPro" id="IPR013378">
    <property type="entry name" value="InlB-like_B-rpt"/>
</dbReference>
<dbReference type="Gene3D" id="2.160.20.110">
    <property type="match status" value="2"/>
</dbReference>
<dbReference type="Pfam" id="PF16640">
    <property type="entry name" value="Big_3_5"/>
    <property type="match status" value="2"/>
</dbReference>
<dbReference type="SUPFAM" id="SSF48726">
    <property type="entry name" value="Immunoglobulin"/>
    <property type="match status" value="1"/>
</dbReference>
<dbReference type="InterPro" id="IPR032109">
    <property type="entry name" value="Big_3_5"/>
</dbReference>